<reference evidence="2" key="2">
    <citation type="submission" date="2018-03" db="EMBL/GenBank/DDBJ databases">
        <title>The Triticum urartu genome reveals the dynamic nature of wheat genome evolution.</title>
        <authorList>
            <person name="Ling H."/>
            <person name="Ma B."/>
            <person name="Shi X."/>
            <person name="Liu H."/>
            <person name="Dong L."/>
            <person name="Sun H."/>
            <person name="Cao Y."/>
            <person name="Gao Q."/>
            <person name="Zheng S."/>
            <person name="Li Y."/>
            <person name="Yu Y."/>
            <person name="Du H."/>
            <person name="Qi M."/>
            <person name="Li Y."/>
            <person name="Yu H."/>
            <person name="Cui Y."/>
            <person name="Wang N."/>
            <person name="Chen C."/>
            <person name="Wu H."/>
            <person name="Zhao Y."/>
            <person name="Zhang J."/>
            <person name="Li Y."/>
            <person name="Zhou W."/>
            <person name="Zhang B."/>
            <person name="Hu W."/>
            <person name="Eijk M."/>
            <person name="Tang J."/>
            <person name="Witsenboer H."/>
            <person name="Zhao S."/>
            <person name="Li Z."/>
            <person name="Zhang A."/>
            <person name="Wang D."/>
            <person name="Liang C."/>
        </authorList>
    </citation>
    <scope>NUCLEOTIDE SEQUENCE [LARGE SCALE GENOMIC DNA]</scope>
    <source>
        <strain evidence="2">cv. G1812</strain>
    </source>
</reference>
<evidence type="ECO:0000313" key="3">
    <source>
        <dbReference type="Proteomes" id="UP000015106"/>
    </source>
</evidence>
<organism evidence="2 3">
    <name type="scientific">Triticum urartu</name>
    <name type="common">Red wild einkorn</name>
    <name type="synonym">Crithodium urartu</name>
    <dbReference type="NCBI Taxonomy" id="4572"/>
    <lineage>
        <taxon>Eukaryota</taxon>
        <taxon>Viridiplantae</taxon>
        <taxon>Streptophyta</taxon>
        <taxon>Embryophyta</taxon>
        <taxon>Tracheophyta</taxon>
        <taxon>Spermatophyta</taxon>
        <taxon>Magnoliopsida</taxon>
        <taxon>Liliopsida</taxon>
        <taxon>Poales</taxon>
        <taxon>Poaceae</taxon>
        <taxon>BOP clade</taxon>
        <taxon>Pooideae</taxon>
        <taxon>Triticodae</taxon>
        <taxon>Triticeae</taxon>
        <taxon>Triticinae</taxon>
        <taxon>Triticum</taxon>
    </lineage>
</organism>
<proteinExistence type="predicted"/>
<feature type="compositionally biased region" description="Basic residues" evidence="1">
    <location>
        <begin position="23"/>
        <end position="32"/>
    </location>
</feature>
<dbReference type="AlphaFoldDB" id="A0A8R7QMB0"/>
<reference evidence="2" key="3">
    <citation type="submission" date="2022-06" db="UniProtKB">
        <authorList>
            <consortium name="EnsemblPlants"/>
        </authorList>
    </citation>
    <scope>IDENTIFICATION</scope>
</reference>
<dbReference type="Proteomes" id="UP000015106">
    <property type="component" value="Chromosome 6"/>
</dbReference>
<dbReference type="EnsemblPlants" id="TuG1812G0600000243.01.T01">
    <property type="protein sequence ID" value="TuG1812G0600000243.01.T01.cds327758"/>
    <property type="gene ID" value="TuG1812G0600000243.01"/>
</dbReference>
<evidence type="ECO:0000256" key="1">
    <source>
        <dbReference type="SAM" id="MobiDB-lite"/>
    </source>
</evidence>
<dbReference type="Gramene" id="TuG1812G0600000243.01.T01">
    <property type="protein sequence ID" value="TuG1812G0600000243.01.T01.cds327758"/>
    <property type="gene ID" value="TuG1812G0600000243.01"/>
</dbReference>
<keyword evidence="3" id="KW-1185">Reference proteome</keyword>
<name>A0A8R7QMB0_TRIUA</name>
<feature type="region of interest" description="Disordered" evidence="1">
    <location>
        <begin position="1"/>
        <end position="45"/>
    </location>
</feature>
<evidence type="ECO:0000313" key="2">
    <source>
        <dbReference type="EnsemblPlants" id="TuG1812G0600000243.01.T01.cds327758"/>
    </source>
</evidence>
<sequence>MASIRPQLEDLEPRSAASIGTRHLGRRQRRRGKEGSSNQHLGRRWLDSMSWPATSAVLDSICRREREAWLRIGEGLHRRRPGRGLVKNSVAAACRASGSSAA</sequence>
<protein>
    <submittedName>
        <fullName evidence="2">Uncharacterized protein</fullName>
    </submittedName>
</protein>
<accession>A0A8R7QMB0</accession>
<reference evidence="3" key="1">
    <citation type="journal article" date="2013" name="Nature">
        <title>Draft genome of the wheat A-genome progenitor Triticum urartu.</title>
        <authorList>
            <person name="Ling H.Q."/>
            <person name="Zhao S."/>
            <person name="Liu D."/>
            <person name="Wang J."/>
            <person name="Sun H."/>
            <person name="Zhang C."/>
            <person name="Fan H."/>
            <person name="Li D."/>
            <person name="Dong L."/>
            <person name="Tao Y."/>
            <person name="Gao C."/>
            <person name="Wu H."/>
            <person name="Li Y."/>
            <person name="Cui Y."/>
            <person name="Guo X."/>
            <person name="Zheng S."/>
            <person name="Wang B."/>
            <person name="Yu K."/>
            <person name="Liang Q."/>
            <person name="Yang W."/>
            <person name="Lou X."/>
            <person name="Chen J."/>
            <person name="Feng M."/>
            <person name="Jian J."/>
            <person name="Zhang X."/>
            <person name="Luo G."/>
            <person name="Jiang Y."/>
            <person name="Liu J."/>
            <person name="Wang Z."/>
            <person name="Sha Y."/>
            <person name="Zhang B."/>
            <person name="Wu H."/>
            <person name="Tang D."/>
            <person name="Shen Q."/>
            <person name="Xue P."/>
            <person name="Zou S."/>
            <person name="Wang X."/>
            <person name="Liu X."/>
            <person name="Wang F."/>
            <person name="Yang Y."/>
            <person name="An X."/>
            <person name="Dong Z."/>
            <person name="Zhang K."/>
            <person name="Zhang X."/>
            <person name="Luo M.C."/>
            <person name="Dvorak J."/>
            <person name="Tong Y."/>
            <person name="Wang J."/>
            <person name="Yang H."/>
            <person name="Li Z."/>
            <person name="Wang D."/>
            <person name="Zhang A."/>
            <person name="Wang J."/>
        </authorList>
    </citation>
    <scope>NUCLEOTIDE SEQUENCE</scope>
    <source>
        <strain evidence="3">cv. G1812</strain>
    </source>
</reference>